<dbReference type="AlphaFoldDB" id="A0A6S6U3N5"/>
<dbReference type="EMBL" id="CACVAY010000103">
    <property type="protein sequence ID" value="CAA6821299.1"/>
    <property type="molecule type" value="Genomic_DNA"/>
</dbReference>
<protein>
    <submittedName>
        <fullName evidence="2">Uncharacterized protein</fullName>
    </submittedName>
</protein>
<sequence length="142" mass="16019">MKMLTQAGNYAFLLLALSTISHANQYNSFSVFQPTVNTSANIYFKKNTLIVHATGEKPTNLTKISHEFIRKYPSKLYRVFDRNQDGTFEIAALTVVNSANNTFCYDTFQQTNKTGQYQKVASGTHCFVSPQRTQTNVAFQSP</sequence>
<keyword evidence="1" id="KW-0732">Signal</keyword>
<proteinExistence type="predicted"/>
<feature type="signal peptide" evidence="1">
    <location>
        <begin position="1"/>
        <end position="23"/>
    </location>
</feature>
<feature type="chain" id="PRO_5027625527" evidence="1">
    <location>
        <begin position="24"/>
        <end position="142"/>
    </location>
</feature>
<reference evidence="2" key="1">
    <citation type="submission" date="2020-01" db="EMBL/GenBank/DDBJ databases">
        <authorList>
            <person name="Meier V. D."/>
            <person name="Meier V D."/>
        </authorList>
    </citation>
    <scope>NUCLEOTIDE SEQUENCE</scope>
    <source>
        <strain evidence="2">HLG_WM_MAG_07</strain>
    </source>
</reference>
<evidence type="ECO:0000256" key="1">
    <source>
        <dbReference type="SAM" id="SignalP"/>
    </source>
</evidence>
<evidence type="ECO:0000313" key="2">
    <source>
        <dbReference type="EMBL" id="CAA6821299.1"/>
    </source>
</evidence>
<accession>A0A6S6U3N5</accession>
<organism evidence="2">
    <name type="scientific">uncultured Thiotrichaceae bacterium</name>
    <dbReference type="NCBI Taxonomy" id="298394"/>
    <lineage>
        <taxon>Bacteria</taxon>
        <taxon>Pseudomonadati</taxon>
        <taxon>Pseudomonadota</taxon>
        <taxon>Gammaproteobacteria</taxon>
        <taxon>Thiotrichales</taxon>
        <taxon>Thiotrichaceae</taxon>
        <taxon>environmental samples</taxon>
    </lineage>
</organism>
<gene>
    <name evidence="2" type="ORF">HELGO_WM6042</name>
</gene>
<name>A0A6S6U3N5_9GAMM</name>